<dbReference type="EMBL" id="JABSTU010001910">
    <property type="protein sequence ID" value="KAH7985289.1"/>
    <property type="molecule type" value="Genomic_DNA"/>
</dbReference>
<sequence>MKSIVNVDGVPAHLMDPVAVDKVYDFLPSFAPDDGAFGRQLLEARKHRFEKLRRMMYHDPEKIKRRSEIALSILAVNAYYTPVFHVIVITGAIMQASLAALRS</sequence>
<dbReference type="InterPro" id="IPR042089">
    <property type="entry name" value="Peptidase_M13_dom_2"/>
</dbReference>
<accession>A0A9J6D1Q9</accession>
<keyword evidence="1" id="KW-0472">Membrane</keyword>
<dbReference type="AlphaFoldDB" id="A0A9J6D1Q9"/>
<comment type="caution">
    <text evidence="2">The sequence shown here is derived from an EMBL/GenBank/DDBJ whole genome shotgun (WGS) entry which is preliminary data.</text>
</comment>
<keyword evidence="3" id="KW-1185">Reference proteome</keyword>
<gene>
    <name evidence="2" type="ORF">HPB51_026845</name>
</gene>
<organism evidence="2 3">
    <name type="scientific">Rhipicephalus microplus</name>
    <name type="common">Cattle tick</name>
    <name type="synonym">Boophilus microplus</name>
    <dbReference type="NCBI Taxonomy" id="6941"/>
    <lineage>
        <taxon>Eukaryota</taxon>
        <taxon>Metazoa</taxon>
        <taxon>Ecdysozoa</taxon>
        <taxon>Arthropoda</taxon>
        <taxon>Chelicerata</taxon>
        <taxon>Arachnida</taxon>
        <taxon>Acari</taxon>
        <taxon>Parasitiformes</taxon>
        <taxon>Ixodida</taxon>
        <taxon>Ixodoidea</taxon>
        <taxon>Ixodidae</taxon>
        <taxon>Rhipicephalinae</taxon>
        <taxon>Rhipicephalus</taxon>
        <taxon>Boophilus</taxon>
    </lineage>
</organism>
<reference evidence="2" key="2">
    <citation type="submission" date="2021-09" db="EMBL/GenBank/DDBJ databases">
        <authorList>
            <person name="Jia N."/>
            <person name="Wang J."/>
            <person name="Shi W."/>
            <person name="Du L."/>
            <person name="Sun Y."/>
            <person name="Zhan W."/>
            <person name="Jiang J."/>
            <person name="Wang Q."/>
            <person name="Zhang B."/>
            <person name="Ji P."/>
            <person name="Sakyi L.B."/>
            <person name="Cui X."/>
            <person name="Yuan T."/>
            <person name="Jiang B."/>
            <person name="Yang W."/>
            <person name="Lam T.T.-Y."/>
            <person name="Chang Q."/>
            <person name="Ding S."/>
            <person name="Wang X."/>
            <person name="Zhu J."/>
            <person name="Ruan X."/>
            <person name="Zhao L."/>
            <person name="Wei J."/>
            <person name="Que T."/>
            <person name="Du C."/>
            <person name="Cheng J."/>
            <person name="Dai P."/>
            <person name="Han X."/>
            <person name="Huang E."/>
            <person name="Gao Y."/>
            <person name="Liu J."/>
            <person name="Shao H."/>
            <person name="Ye R."/>
            <person name="Li L."/>
            <person name="Wei W."/>
            <person name="Wang X."/>
            <person name="Wang C."/>
            <person name="Huo Q."/>
            <person name="Li W."/>
            <person name="Guo W."/>
            <person name="Chen H."/>
            <person name="Chen S."/>
            <person name="Zhou L."/>
            <person name="Zhou L."/>
            <person name="Ni X."/>
            <person name="Tian J."/>
            <person name="Zhou Y."/>
            <person name="Sheng Y."/>
            <person name="Liu T."/>
            <person name="Pan Y."/>
            <person name="Xia L."/>
            <person name="Li J."/>
            <person name="Zhao F."/>
            <person name="Cao W."/>
        </authorList>
    </citation>
    <scope>NUCLEOTIDE SEQUENCE</scope>
    <source>
        <strain evidence="2">Rmic-2018</strain>
        <tissue evidence="2">Larvae</tissue>
    </source>
</reference>
<evidence type="ECO:0000313" key="2">
    <source>
        <dbReference type="EMBL" id="KAH7985289.1"/>
    </source>
</evidence>
<reference evidence="2" key="1">
    <citation type="journal article" date="2020" name="Cell">
        <title>Large-Scale Comparative Analyses of Tick Genomes Elucidate Their Genetic Diversity and Vector Capacities.</title>
        <authorList>
            <consortium name="Tick Genome and Microbiome Consortium (TIGMIC)"/>
            <person name="Jia N."/>
            <person name="Wang J."/>
            <person name="Shi W."/>
            <person name="Du L."/>
            <person name="Sun Y."/>
            <person name="Zhan W."/>
            <person name="Jiang J.F."/>
            <person name="Wang Q."/>
            <person name="Zhang B."/>
            <person name="Ji P."/>
            <person name="Bell-Sakyi L."/>
            <person name="Cui X.M."/>
            <person name="Yuan T.T."/>
            <person name="Jiang B.G."/>
            <person name="Yang W.F."/>
            <person name="Lam T.T."/>
            <person name="Chang Q.C."/>
            <person name="Ding S.J."/>
            <person name="Wang X.J."/>
            <person name="Zhu J.G."/>
            <person name="Ruan X.D."/>
            <person name="Zhao L."/>
            <person name="Wei J.T."/>
            <person name="Ye R.Z."/>
            <person name="Que T.C."/>
            <person name="Du C.H."/>
            <person name="Zhou Y.H."/>
            <person name="Cheng J.X."/>
            <person name="Dai P.F."/>
            <person name="Guo W.B."/>
            <person name="Han X.H."/>
            <person name="Huang E.J."/>
            <person name="Li L.F."/>
            <person name="Wei W."/>
            <person name="Gao Y.C."/>
            <person name="Liu J.Z."/>
            <person name="Shao H.Z."/>
            <person name="Wang X."/>
            <person name="Wang C.C."/>
            <person name="Yang T.C."/>
            <person name="Huo Q.B."/>
            <person name="Li W."/>
            <person name="Chen H.Y."/>
            <person name="Chen S.E."/>
            <person name="Zhou L.G."/>
            <person name="Ni X.B."/>
            <person name="Tian J.H."/>
            <person name="Sheng Y."/>
            <person name="Liu T."/>
            <person name="Pan Y.S."/>
            <person name="Xia L.Y."/>
            <person name="Li J."/>
            <person name="Zhao F."/>
            <person name="Cao W.C."/>
        </authorList>
    </citation>
    <scope>NUCLEOTIDE SEQUENCE</scope>
    <source>
        <strain evidence="2">Rmic-2018</strain>
    </source>
</reference>
<keyword evidence="1" id="KW-0812">Transmembrane</keyword>
<dbReference type="InterPro" id="IPR024079">
    <property type="entry name" value="MetalloPept_cat_dom_sf"/>
</dbReference>
<dbReference type="GO" id="GO:0008237">
    <property type="term" value="F:metallopeptidase activity"/>
    <property type="evidence" value="ECO:0007669"/>
    <property type="project" value="InterPro"/>
</dbReference>
<dbReference type="Gene3D" id="1.10.1380.10">
    <property type="entry name" value="Neutral endopeptidase , domain2"/>
    <property type="match status" value="1"/>
</dbReference>
<evidence type="ECO:0000256" key="1">
    <source>
        <dbReference type="SAM" id="Phobius"/>
    </source>
</evidence>
<dbReference type="Proteomes" id="UP000821866">
    <property type="component" value="Unassembled WGS sequence"/>
</dbReference>
<evidence type="ECO:0000313" key="3">
    <source>
        <dbReference type="Proteomes" id="UP000821866"/>
    </source>
</evidence>
<dbReference type="Gene3D" id="3.40.390.10">
    <property type="entry name" value="Collagenase (Catalytic Domain)"/>
    <property type="match status" value="1"/>
</dbReference>
<keyword evidence="1" id="KW-1133">Transmembrane helix</keyword>
<proteinExistence type="predicted"/>
<protein>
    <submittedName>
        <fullName evidence="2">Uncharacterized protein</fullName>
    </submittedName>
</protein>
<feature type="transmembrane region" description="Helical" evidence="1">
    <location>
        <begin position="69"/>
        <end position="94"/>
    </location>
</feature>
<name>A0A9J6D1Q9_RHIMP</name>